<protein>
    <submittedName>
        <fullName evidence="1">Uncharacterized protein</fullName>
    </submittedName>
</protein>
<dbReference type="RefSeq" id="WP_157347145.1">
    <property type="nucleotide sequence ID" value="NZ_WSEK01000005.1"/>
</dbReference>
<dbReference type="EMBL" id="WSEK01000005">
    <property type="protein sequence ID" value="MVQ52050.1"/>
    <property type="molecule type" value="Genomic_DNA"/>
</dbReference>
<accession>A0A6L6XXQ3</accession>
<evidence type="ECO:0000313" key="2">
    <source>
        <dbReference type="Proteomes" id="UP000473525"/>
    </source>
</evidence>
<organism evidence="1 2">
    <name type="scientific">Nocardioides agri</name>
    <dbReference type="NCBI Taxonomy" id="2682843"/>
    <lineage>
        <taxon>Bacteria</taxon>
        <taxon>Bacillati</taxon>
        <taxon>Actinomycetota</taxon>
        <taxon>Actinomycetes</taxon>
        <taxon>Propionibacteriales</taxon>
        <taxon>Nocardioidaceae</taxon>
        <taxon>Nocardioides</taxon>
    </lineage>
</organism>
<evidence type="ECO:0000313" key="1">
    <source>
        <dbReference type="EMBL" id="MVQ52050.1"/>
    </source>
</evidence>
<sequence length="219" mass="23549">MAQLGEVLGGMLTDVVRARMAADLVTAQAYETYRATPALAGMSVPRVTVSNLTVKLNFAVTGVESGTATAPDLSQAKAEWTQRMESRVVESLPVLKGVPAGETPPIREVPVSSSLLDRGLSGDVEPLVDATMSHLMEGRGRVSRAVRDELSAQVRDQALAFVDSIKQQQFAEVANRSTLDVDVVADRVAQAPTESLQSLEVTFSVDDLEEVLTVPDQWR</sequence>
<gene>
    <name evidence="1" type="ORF">GON03_22950</name>
</gene>
<comment type="caution">
    <text evidence="1">The sequence shown here is derived from an EMBL/GenBank/DDBJ whole genome shotgun (WGS) entry which is preliminary data.</text>
</comment>
<dbReference type="Proteomes" id="UP000473525">
    <property type="component" value="Unassembled WGS sequence"/>
</dbReference>
<proteinExistence type="predicted"/>
<reference evidence="1 2" key="1">
    <citation type="submission" date="2019-12" db="EMBL/GenBank/DDBJ databases">
        <authorList>
            <person name="Huq M.A."/>
        </authorList>
    </citation>
    <scope>NUCLEOTIDE SEQUENCE [LARGE SCALE GENOMIC DNA]</scope>
    <source>
        <strain evidence="1 2">MAH-18</strain>
    </source>
</reference>
<dbReference type="AlphaFoldDB" id="A0A6L6XXQ3"/>
<name>A0A6L6XXQ3_9ACTN</name>
<keyword evidence="2" id="KW-1185">Reference proteome</keyword>